<keyword evidence="4" id="KW-1185">Reference proteome</keyword>
<dbReference type="EMBL" id="KE523906">
    <property type="protein sequence ID" value="KFB34766.1"/>
    <property type="molecule type" value="Genomic_DNA"/>
</dbReference>
<sequence length="49" mass="5604">MVGSKQMREGQQYTSSWNCTITTNPESRANGRRESKKRQPAEMMLDVNA</sequence>
<reference evidence="2 4" key="1">
    <citation type="journal article" date="2014" name="BMC Genomics">
        <title>Genome sequence of Anopheles sinensis provides insight into genetics basis of mosquito competence for malaria parasites.</title>
        <authorList>
            <person name="Zhou D."/>
            <person name="Zhang D."/>
            <person name="Ding G."/>
            <person name="Shi L."/>
            <person name="Hou Q."/>
            <person name="Ye Y."/>
            <person name="Xu Y."/>
            <person name="Zhou H."/>
            <person name="Xiong C."/>
            <person name="Li S."/>
            <person name="Yu J."/>
            <person name="Hong S."/>
            <person name="Yu X."/>
            <person name="Zou P."/>
            <person name="Chen C."/>
            <person name="Chang X."/>
            <person name="Wang W."/>
            <person name="Lv Y."/>
            <person name="Sun Y."/>
            <person name="Ma L."/>
            <person name="Shen B."/>
            <person name="Zhu C."/>
        </authorList>
    </citation>
    <scope>NUCLEOTIDE SEQUENCE [LARGE SCALE GENOMIC DNA]</scope>
</reference>
<dbReference type="EMBL" id="ATLV01000791">
    <property type="status" value="NOT_ANNOTATED_CDS"/>
    <property type="molecule type" value="Genomic_DNA"/>
</dbReference>
<dbReference type="Proteomes" id="UP000030765">
    <property type="component" value="Unassembled WGS sequence"/>
</dbReference>
<evidence type="ECO:0000256" key="1">
    <source>
        <dbReference type="SAM" id="MobiDB-lite"/>
    </source>
</evidence>
<dbReference type="VEuPathDB" id="VectorBase:ASIC000145"/>
<accession>A0A084V9X2</accession>
<feature type="compositionally biased region" description="Polar residues" evidence="1">
    <location>
        <begin position="9"/>
        <end position="27"/>
    </location>
</feature>
<dbReference type="EnsemblMetazoa" id="ASIC000145-RA">
    <property type="protein sequence ID" value="ASIC000145-PA"/>
    <property type="gene ID" value="ASIC000145"/>
</dbReference>
<gene>
    <name evidence="2" type="ORF">ZHAS_00000145</name>
</gene>
<evidence type="ECO:0000313" key="2">
    <source>
        <dbReference type="EMBL" id="KFB34766.1"/>
    </source>
</evidence>
<dbReference type="AlphaFoldDB" id="A0A084V9X2"/>
<evidence type="ECO:0000313" key="4">
    <source>
        <dbReference type="Proteomes" id="UP000030765"/>
    </source>
</evidence>
<protein>
    <submittedName>
        <fullName evidence="2 3">Uncharacterized protein</fullName>
    </submittedName>
</protein>
<name>A0A084V9X2_ANOSI</name>
<evidence type="ECO:0000313" key="3">
    <source>
        <dbReference type="EnsemblMetazoa" id="ASIC000145-PA"/>
    </source>
</evidence>
<proteinExistence type="predicted"/>
<reference evidence="3" key="2">
    <citation type="submission" date="2020-05" db="UniProtKB">
        <authorList>
            <consortium name="EnsemblMetazoa"/>
        </authorList>
    </citation>
    <scope>IDENTIFICATION</scope>
</reference>
<feature type="region of interest" description="Disordered" evidence="1">
    <location>
        <begin position="1"/>
        <end position="49"/>
    </location>
</feature>
<organism evidence="2">
    <name type="scientific">Anopheles sinensis</name>
    <name type="common">Mosquito</name>
    <dbReference type="NCBI Taxonomy" id="74873"/>
    <lineage>
        <taxon>Eukaryota</taxon>
        <taxon>Metazoa</taxon>
        <taxon>Ecdysozoa</taxon>
        <taxon>Arthropoda</taxon>
        <taxon>Hexapoda</taxon>
        <taxon>Insecta</taxon>
        <taxon>Pterygota</taxon>
        <taxon>Neoptera</taxon>
        <taxon>Endopterygota</taxon>
        <taxon>Diptera</taxon>
        <taxon>Nematocera</taxon>
        <taxon>Culicoidea</taxon>
        <taxon>Culicidae</taxon>
        <taxon>Anophelinae</taxon>
        <taxon>Anopheles</taxon>
    </lineage>
</organism>
<feature type="compositionally biased region" description="Basic and acidic residues" evidence="1">
    <location>
        <begin position="29"/>
        <end position="40"/>
    </location>
</feature>